<evidence type="ECO:0000313" key="2">
    <source>
        <dbReference type="EMBL" id="MBZ9568880.1"/>
    </source>
</evidence>
<organism evidence="2 3">
    <name type="scientific">Modicisalibacter tunisiensis</name>
    <dbReference type="NCBI Taxonomy" id="390637"/>
    <lineage>
        <taxon>Bacteria</taxon>
        <taxon>Pseudomonadati</taxon>
        <taxon>Pseudomonadota</taxon>
        <taxon>Gammaproteobacteria</taxon>
        <taxon>Oceanospirillales</taxon>
        <taxon>Halomonadaceae</taxon>
        <taxon>Modicisalibacter</taxon>
    </lineage>
</organism>
<dbReference type="EMBL" id="JAGXFD010000001">
    <property type="protein sequence ID" value="MBZ9568880.1"/>
    <property type="molecule type" value="Genomic_DNA"/>
</dbReference>
<dbReference type="Proteomes" id="UP001319883">
    <property type="component" value="Unassembled WGS sequence"/>
</dbReference>
<comment type="caution">
    <text evidence="2">The sequence shown here is derived from an EMBL/GenBank/DDBJ whole genome shotgun (WGS) entry which is preliminary data.</text>
</comment>
<dbReference type="RefSeq" id="WP_224421315.1">
    <property type="nucleotide sequence ID" value="NZ_JAGXFD010000001.1"/>
</dbReference>
<dbReference type="Pfam" id="PF04391">
    <property type="entry name" value="DUF533"/>
    <property type="match status" value="1"/>
</dbReference>
<accession>A0ABS7X1W7</accession>
<sequence>MDDRQAKDEVSRWLDRCCGQACRLDTRSMLTGGALGLLLSSRHGRSALGKVIKYGAVAGLGALAWRERERQRGRPSEAAAPGGSTGTAEPPEVFESPSGEPPAVPPRGEDPPSV</sequence>
<evidence type="ECO:0000256" key="1">
    <source>
        <dbReference type="SAM" id="MobiDB-lite"/>
    </source>
</evidence>
<reference evidence="2 3" key="1">
    <citation type="submission" date="2021-05" db="EMBL/GenBank/DDBJ databases">
        <title>Petroleum and Energy Research Collection (APPE): ex situ preservation of microbial diversity associated with the oil industry and exploitation of its biotechnological potential.</title>
        <authorList>
            <person name="Paixao C.T.M."/>
            <person name="Gomes M.B."/>
            <person name="Oliveira V.M."/>
        </authorList>
    </citation>
    <scope>NUCLEOTIDE SEQUENCE [LARGE SCALE GENOMIC DNA]</scope>
    <source>
        <strain evidence="2 3">LIT2</strain>
    </source>
</reference>
<keyword evidence="3" id="KW-1185">Reference proteome</keyword>
<dbReference type="InterPro" id="IPR007486">
    <property type="entry name" value="YebE"/>
</dbReference>
<gene>
    <name evidence="2" type="ORF">KGQ91_14500</name>
</gene>
<feature type="region of interest" description="Disordered" evidence="1">
    <location>
        <begin position="67"/>
        <end position="114"/>
    </location>
</feature>
<protein>
    <submittedName>
        <fullName evidence="2">DUF533 domain-containing protein</fullName>
    </submittedName>
</protein>
<name>A0ABS7X1W7_9GAMM</name>
<evidence type="ECO:0000313" key="3">
    <source>
        <dbReference type="Proteomes" id="UP001319883"/>
    </source>
</evidence>
<proteinExistence type="predicted"/>